<reference evidence="2" key="1">
    <citation type="submission" date="2022-10" db="EMBL/GenBank/DDBJ databases">
        <title>Gaoshiqiia sediminis gen. nov., sp. nov., isolated from coastal sediment.</title>
        <authorList>
            <person name="Yu W.X."/>
            <person name="Mu D.S."/>
            <person name="Du J.Z."/>
            <person name="Liang Y.Q."/>
        </authorList>
    </citation>
    <scope>NUCLEOTIDE SEQUENCE</scope>
    <source>
        <strain evidence="2">A06</strain>
    </source>
</reference>
<dbReference type="SUPFAM" id="SSF53067">
    <property type="entry name" value="Actin-like ATPase domain"/>
    <property type="match status" value="1"/>
</dbReference>
<gene>
    <name evidence="2" type="ORF">N2K84_01065</name>
</gene>
<dbReference type="Proteomes" id="UP001163821">
    <property type="component" value="Unassembled WGS sequence"/>
</dbReference>
<organism evidence="2 3">
    <name type="scientific">Gaoshiqia sediminis</name>
    <dbReference type="NCBI Taxonomy" id="2986998"/>
    <lineage>
        <taxon>Bacteria</taxon>
        <taxon>Pseudomonadati</taxon>
        <taxon>Bacteroidota</taxon>
        <taxon>Bacteroidia</taxon>
        <taxon>Marinilabiliales</taxon>
        <taxon>Prolixibacteraceae</taxon>
        <taxon>Gaoshiqia</taxon>
    </lineage>
</organism>
<dbReference type="PANTHER" id="PTHR18964:SF149">
    <property type="entry name" value="BIFUNCTIONAL UDP-N-ACETYLGLUCOSAMINE 2-EPIMERASE_N-ACETYLMANNOSAMINE KINASE"/>
    <property type="match status" value="1"/>
</dbReference>
<keyword evidence="3" id="KW-1185">Reference proteome</keyword>
<dbReference type="AlphaFoldDB" id="A0AA41Y3P9"/>
<comment type="similarity">
    <text evidence="1">Belongs to the ROK (NagC/XylR) family.</text>
</comment>
<dbReference type="CDD" id="cd23763">
    <property type="entry name" value="ASKHA_ATPase_ROK"/>
    <property type="match status" value="1"/>
</dbReference>
<dbReference type="PANTHER" id="PTHR18964">
    <property type="entry name" value="ROK (REPRESSOR, ORF, KINASE) FAMILY"/>
    <property type="match status" value="1"/>
</dbReference>
<evidence type="ECO:0000313" key="2">
    <source>
        <dbReference type="EMBL" id="MCW0481299.1"/>
    </source>
</evidence>
<dbReference type="Pfam" id="PF00480">
    <property type="entry name" value="ROK"/>
    <property type="match status" value="1"/>
</dbReference>
<protein>
    <submittedName>
        <fullName evidence="2">ROK family protein</fullName>
    </submittedName>
</protein>
<dbReference type="EMBL" id="JAPAAF010000001">
    <property type="protein sequence ID" value="MCW0481299.1"/>
    <property type="molecule type" value="Genomic_DNA"/>
</dbReference>
<proteinExistence type="inferred from homology"/>
<sequence length="292" mass="31988">MLEENRIIGIDIGGTKISMGILVDGVIVNSIKLKTPAEGTQEEVVQQIIHGIESLPGYEKAVGIGIGAPGLIDEENGVIFSVNNIPSWKEVHLKEYLTDHFKMPVYITNDANCFAIGVKTYGEGQQYRNLVGLSLGTGVGAGIIIDGYLYSGQVACAGEFGGLPYRDFDFETYCSGKFFKQFHNIKGDKAYAAALEGDAQSLAMFEELGHHIGNLIKTMLFVLAPQAVFIGGSVGKSFHLWEKAMWKTVNTFPYKKALEGFVIDQSRMSKMSVIGAAALFHNRYEKDRKSEN</sequence>
<dbReference type="InterPro" id="IPR043129">
    <property type="entry name" value="ATPase_NBD"/>
</dbReference>
<dbReference type="Gene3D" id="3.30.420.40">
    <property type="match status" value="2"/>
</dbReference>
<accession>A0AA41Y3P9</accession>
<evidence type="ECO:0000313" key="3">
    <source>
        <dbReference type="Proteomes" id="UP001163821"/>
    </source>
</evidence>
<evidence type="ECO:0000256" key="1">
    <source>
        <dbReference type="ARBA" id="ARBA00006479"/>
    </source>
</evidence>
<dbReference type="RefSeq" id="WP_282589903.1">
    <property type="nucleotide sequence ID" value="NZ_JAPAAF010000001.1"/>
</dbReference>
<dbReference type="InterPro" id="IPR000600">
    <property type="entry name" value="ROK"/>
</dbReference>
<comment type="caution">
    <text evidence="2">The sequence shown here is derived from an EMBL/GenBank/DDBJ whole genome shotgun (WGS) entry which is preliminary data.</text>
</comment>
<name>A0AA41Y3P9_9BACT</name>